<feature type="domain" description="NIPSNAP" evidence="1">
    <location>
        <begin position="218"/>
        <end position="321"/>
    </location>
</feature>
<keyword evidence="3" id="KW-1185">Reference proteome</keyword>
<protein>
    <submittedName>
        <fullName evidence="2">NIPSNAP protein</fullName>
    </submittedName>
</protein>
<dbReference type="InterPro" id="IPR012577">
    <property type="entry name" value="NIPSNAP"/>
</dbReference>
<evidence type="ECO:0000313" key="3">
    <source>
        <dbReference type="Proteomes" id="UP001158067"/>
    </source>
</evidence>
<dbReference type="Proteomes" id="UP001158067">
    <property type="component" value="Unassembled WGS sequence"/>
</dbReference>
<dbReference type="SUPFAM" id="SSF54909">
    <property type="entry name" value="Dimeric alpha+beta barrel"/>
    <property type="match status" value="2"/>
</dbReference>
<sequence>MMCPVADARVCGDRHLSRLGRYADAPSRWIMLVGSMGPYRSILLLESPFMFVRLGWSMLASFVLAGLLMTPPTVSYGEDETSVTDDGAGTQFYEVRTYVLGEDGDAEAVDAYLQDALIPALQRQGIGPVGAFAPSASDTNKLNSIFVVLPYDQLGQLETSRQALANDAAYQAAAAEYLGRSHDNPPYQRIHSELLSSIACWPKAKVPAGLLSNSDRVYELRLYESATERIADTKIEMFNSGEVPIFLDCDITPIFMGRCVAGAHMPSMTYLTSYENEAARLASWKAFVKHPDWKVLKVVPKYDGTVSRIDKFVLQPKPYSQM</sequence>
<comment type="caution">
    <text evidence="2">The sequence shown here is derived from an EMBL/GenBank/DDBJ whole genome shotgun (WGS) entry which is preliminary data.</text>
</comment>
<evidence type="ECO:0000259" key="1">
    <source>
        <dbReference type="Pfam" id="PF07978"/>
    </source>
</evidence>
<dbReference type="Pfam" id="PF07978">
    <property type="entry name" value="NIPSNAP"/>
    <property type="match status" value="2"/>
</dbReference>
<organism evidence="2 3">
    <name type="scientific">Neorhodopirellula lusitana</name>
    <dbReference type="NCBI Taxonomy" id="445327"/>
    <lineage>
        <taxon>Bacteria</taxon>
        <taxon>Pseudomonadati</taxon>
        <taxon>Planctomycetota</taxon>
        <taxon>Planctomycetia</taxon>
        <taxon>Pirellulales</taxon>
        <taxon>Pirellulaceae</taxon>
        <taxon>Neorhodopirellula</taxon>
    </lineage>
</organism>
<dbReference type="RefSeq" id="WP_283433747.1">
    <property type="nucleotide sequence ID" value="NZ_FXUG01000009.1"/>
</dbReference>
<dbReference type="Gene3D" id="3.30.70.100">
    <property type="match status" value="2"/>
</dbReference>
<reference evidence="2 3" key="1">
    <citation type="submission" date="2017-05" db="EMBL/GenBank/DDBJ databases">
        <authorList>
            <person name="Varghese N."/>
            <person name="Submissions S."/>
        </authorList>
    </citation>
    <scope>NUCLEOTIDE SEQUENCE [LARGE SCALE GENOMIC DNA]</scope>
    <source>
        <strain evidence="2 3">DSM 25457</strain>
    </source>
</reference>
<feature type="domain" description="NIPSNAP" evidence="1">
    <location>
        <begin position="93"/>
        <end position="175"/>
    </location>
</feature>
<gene>
    <name evidence="2" type="ORF">SAMN06265222_109172</name>
</gene>
<dbReference type="InterPro" id="IPR011008">
    <property type="entry name" value="Dimeric_a/b-barrel"/>
</dbReference>
<evidence type="ECO:0000313" key="2">
    <source>
        <dbReference type="EMBL" id="SMP66015.1"/>
    </source>
</evidence>
<proteinExistence type="predicted"/>
<accession>A0ABY1QAY9</accession>
<name>A0ABY1QAY9_9BACT</name>
<dbReference type="EMBL" id="FXUG01000009">
    <property type="protein sequence ID" value="SMP66015.1"/>
    <property type="molecule type" value="Genomic_DNA"/>
</dbReference>